<evidence type="ECO:0000313" key="1">
    <source>
        <dbReference type="EMBL" id="KAG7175015.1"/>
    </source>
</evidence>
<proteinExistence type="predicted"/>
<comment type="caution">
    <text evidence="1">The sequence shown here is derived from an EMBL/GenBank/DDBJ whole genome shotgun (WGS) entry which is preliminary data.</text>
</comment>
<sequence length="78" mass="9291">MFFTQRSLLMFFTQRSLLMFFTHRSPSTFFAIVPREGHLAVFPLSRWPRHCPDIEILDSLYRRIKRFCVAVATPVSRL</sequence>
<dbReference type="AlphaFoldDB" id="A0A8J5N811"/>
<dbReference type="EMBL" id="JAHLQT010006356">
    <property type="protein sequence ID" value="KAG7175015.1"/>
    <property type="molecule type" value="Genomic_DNA"/>
</dbReference>
<keyword evidence="2" id="KW-1185">Reference proteome</keyword>
<name>A0A8J5N811_HOMAM</name>
<gene>
    <name evidence="1" type="ORF">Hamer_G015225</name>
</gene>
<accession>A0A8J5N811</accession>
<evidence type="ECO:0000313" key="2">
    <source>
        <dbReference type="Proteomes" id="UP000747542"/>
    </source>
</evidence>
<organism evidence="1 2">
    <name type="scientific">Homarus americanus</name>
    <name type="common">American lobster</name>
    <dbReference type="NCBI Taxonomy" id="6706"/>
    <lineage>
        <taxon>Eukaryota</taxon>
        <taxon>Metazoa</taxon>
        <taxon>Ecdysozoa</taxon>
        <taxon>Arthropoda</taxon>
        <taxon>Crustacea</taxon>
        <taxon>Multicrustacea</taxon>
        <taxon>Malacostraca</taxon>
        <taxon>Eumalacostraca</taxon>
        <taxon>Eucarida</taxon>
        <taxon>Decapoda</taxon>
        <taxon>Pleocyemata</taxon>
        <taxon>Astacidea</taxon>
        <taxon>Nephropoidea</taxon>
        <taxon>Nephropidae</taxon>
        <taxon>Homarus</taxon>
    </lineage>
</organism>
<dbReference type="Proteomes" id="UP000747542">
    <property type="component" value="Unassembled WGS sequence"/>
</dbReference>
<protein>
    <submittedName>
        <fullName evidence="1">Uncharacterized protein</fullName>
    </submittedName>
</protein>
<reference evidence="1" key="1">
    <citation type="journal article" date="2021" name="Sci. Adv.">
        <title>The American lobster genome reveals insights on longevity, neural, and immune adaptations.</title>
        <authorList>
            <person name="Polinski J.M."/>
            <person name="Zimin A.V."/>
            <person name="Clark K.F."/>
            <person name="Kohn A.B."/>
            <person name="Sadowski N."/>
            <person name="Timp W."/>
            <person name="Ptitsyn A."/>
            <person name="Khanna P."/>
            <person name="Romanova D.Y."/>
            <person name="Williams P."/>
            <person name="Greenwood S.J."/>
            <person name="Moroz L.L."/>
            <person name="Walt D.R."/>
            <person name="Bodnar A.G."/>
        </authorList>
    </citation>
    <scope>NUCLEOTIDE SEQUENCE</scope>
    <source>
        <strain evidence="1">GMGI-L3</strain>
    </source>
</reference>